<dbReference type="AlphaFoldDB" id="A0AAD5EFZ5"/>
<reference evidence="2" key="2">
    <citation type="journal article" date="2022" name="Proc. Natl. Acad. Sci. U.S.A.">
        <title>Diploid-dominant life cycles characterize the early evolution of Fungi.</title>
        <authorList>
            <person name="Amses K.R."/>
            <person name="Simmons D.R."/>
            <person name="Longcore J.E."/>
            <person name="Mondo S.J."/>
            <person name="Seto K."/>
            <person name="Jeronimo G.H."/>
            <person name="Bonds A.E."/>
            <person name="Quandt C.A."/>
            <person name="Davis W.J."/>
            <person name="Chang Y."/>
            <person name="Federici B.A."/>
            <person name="Kuo A."/>
            <person name="LaButti K."/>
            <person name="Pangilinan J."/>
            <person name="Andreopoulos W."/>
            <person name="Tritt A."/>
            <person name="Riley R."/>
            <person name="Hundley H."/>
            <person name="Johnson J."/>
            <person name="Lipzen A."/>
            <person name="Barry K."/>
            <person name="Lang B.F."/>
            <person name="Cuomo C.A."/>
            <person name="Buchler N.E."/>
            <person name="Grigoriev I.V."/>
            <person name="Spatafora J.W."/>
            <person name="Stajich J.E."/>
            <person name="James T.Y."/>
        </authorList>
    </citation>
    <scope>NUCLEOTIDE SEQUENCE</scope>
    <source>
        <strain evidence="2">AG</strain>
    </source>
</reference>
<dbReference type="RefSeq" id="XP_051447661.1">
    <property type="nucleotide sequence ID" value="XM_051593276.1"/>
</dbReference>
<evidence type="ECO:0000256" key="1">
    <source>
        <dbReference type="ARBA" id="ARBA00022801"/>
    </source>
</evidence>
<comment type="caution">
    <text evidence="2">The sequence shown here is derived from an EMBL/GenBank/DDBJ whole genome shotgun (WGS) entry which is preliminary data.</text>
</comment>
<dbReference type="EMBL" id="MU620899">
    <property type="protein sequence ID" value="KAI8582657.1"/>
    <property type="molecule type" value="Genomic_DNA"/>
</dbReference>
<evidence type="ECO:0008006" key="4">
    <source>
        <dbReference type="Google" id="ProtNLM"/>
    </source>
</evidence>
<keyword evidence="3" id="KW-1185">Reference proteome</keyword>
<dbReference type="SUPFAM" id="SSF53474">
    <property type="entry name" value="alpha/beta-Hydrolases"/>
    <property type="match status" value="1"/>
</dbReference>
<reference evidence="2" key="1">
    <citation type="submission" date="2021-06" db="EMBL/GenBank/DDBJ databases">
        <authorList>
            <consortium name="DOE Joint Genome Institute"/>
            <person name="Mondo S.J."/>
            <person name="Amses K.R."/>
            <person name="Simmons D.R."/>
            <person name="Longcore J.E."/>
            <person name="Seto K."/>
            <person name="Alves G.H."/>
            <person name="Bonds A.E."/>
            <person name="Quandt C.A."/>
            <person name="Davis W.J."/>
            <person name="Chang Y."/>
            <person name="Letcher P.M."/>
            <person name="Powell M.J."/>
            <person name="Kuo A."/>
            <person name="Labutti K."/>
            <person name="Pangilinan J."/>
            <person name="Andreopoulos W."/>
            <person name="Tritt A."/>
            <person name="Riley R."/>
            <person name="Hundley H."/>
            <person name="Johnson J."/>
            <person name="Lipzen A."/>
            <person name="Barry K."/>
            <person name="Berbee M.L."/>
            <person name="Buchler N.E."/>
            <person name="Grigoriev I.V."/>
            <person name="Spatafora J.W."/>
            <person name="Stajich J.E."/>
            <person name="James T.Y."/>
        </authorList>
    </citation>
    <scope>NUCLEOTIDE SEQUENCE</scope>
    <source>
        <strain evidence="2">AG</strain>
    </source>
</reference>
<dbReference type="InterPro" id="IPR029058">
    <property type="entry name" value="AB_hydrolase_fold"/>
</dbReference>
<dbReference type="Gene3D" id="3.40.50.1820">
    <property type="entry name" value="alpha/beta hydrolase"/>
    <property type="match status" value="1"/>
</dbReference>
<sequence length="471" mass="50307">MSKAILTECLFHKNMSYNPSIVLGRVVSTFVCAGLWLASIATPTLAVPVRRAAVLPQDDPFYTPPAGYESAAPGDILRTRPVPNKLAAFSAFPQNMANAWQILYRTTDALGNPQATVTTVMEPHNPDTTKLLSYQVAEDSAYQGCAPSYVLQAGTGLSDTASQAELLLMDAALDRGWYVSTPDYEGPISAFTAGIQAGHATLDSIRAVLKSTNVTNVSGNATVAMWGYSGGALASGWAAELQPTYAPELNLAGAAIGGTPGDLNATLYAVNKGLFVGLVPAGIVGLCQQYPELNDYVIANLKPDKKDAFFKANSQCLDADTSQYAFQDMFSYFTDYNVLQGDVAVKILNENKMGQYVPKIPLHMYHSANDEMVPFAPTEALVKQYCSQGVNIEFVKDELSEHIILAITGAADALIWLNDRFNGVPVKKGCTSRTTLTSALDPGALPVFGTVIFNLLGDLLGKPIGPNSIAR</sequence>
<protein>
    <recommendedName>
        <fullName evidence="4">Triacylglycerol lipase</fullName>
    </recommendedName>
</protein>
<dbReference type="Proteomes" id="UP001206595">
    <property type="component" value="Unassembled WGS sequence"/>
</dbReference>
<gene>
    <name evidence="2" type="ORF">K450DRAFT_277965</name>
</gene>
<dbReference type="GeneID" id="75918618"/>
<evidence type="ECO:0000313" key="3">
    <source>
        <dbReference type="Proteomes" id="UP001206595"/>
    </source>
</evidence>
<dbReference type="InterPro" id="IPR005152">
    <property type="entry name" value="Lipase_secreted"/>
</dbReference>
<evidence type="ECO:0000313" key="2">
    <source>
        <dbReference type="EMBL" id="KAI8582657.1"/>
    </source>
</evidence>
<dbReference type="PANTHER" id="PTHR34853:SF5">
    <property type="entry name" value="LIP-DOMAIN-CONTAINING PROTEIN-RELATED"/>
    <property type="match status" value="1"/>
</dbReference>
<dbReference type="PANTHER" id="PTHR34853">
    <property type="match status" value="1"/>
</dbReference>
<dbReference type="GO" id="GO:0004806">
    <property type="term" value="F:triacylglycerol lipase activity"/>
    <property type="evidence" value="ECO:0007669"/>
    <property type="project" value="InterPro"/>
</dbReference>
<dbReference type="Gene3D" id="1.10.260.130">
    <property type="match status" value="1"/>
</dbReference>
<proteinExistence type="predicted"/>
<dbReference type="Pfam" id="PF03583">
    <property type="entry name" value="LIP"/>
    <property type="match status" value="1"/>
</dbReference>
<organism evidence="2 3">
    <name type="scientific">Umbelopsis ramanniana AG</name>
    <dbReference type="NCBI Taxonomy" id="1314678"/>
    <lineage>
        <taxon>Eukaryota</taxon>
        <taxon>Fungi</taxon>
        <taxon>Fungi incertae sedis</taxon>
        <taxon>Mucoromycota</taxon>
        <taxon>Mucoromycotina</taxon>
        <taxon>Umbelopsidomycetes</taxon>
        <taxon>Umbelopsidales</taxon>
        <taxon>Umbelopsidaceae</taxon>
        <taxon>Umbelopsis</taxon>
    </lineage>
</organism>
<accession>A0AAD5EFZ5</accession>
<name>A0AAD5EFZ5_UMBRA</name>
<dbReference type="PIRSF" id="PIRSF029171">
    <property type="entry name" value="Esterase_LipA"/>
    <property type="match status" value="1"/>
</dbReference>
<dbReference type="GO" id="GO:0016042">
    <property type="term" value="P:lipid catabolic process"/>
    <property type="evidence" value="ECO:0007669"/>
    <property type="project" value="InterPro"/>
</dbReference>
<keyword evidence="1" id="KW-0378">Hydrolase</keyword>